<dbReference type="OrthoDB" id="90621at2"/>
<keyword evidence="3" id="KW-1185">Reference proteome</keyword>
<dbReference type="Gene3D" id="2.40.128.130">
    <property type="entry name" value="Autotransporter beta-domain"/>
    <property type="match status" value="1"/>
</dbReference>
<dbReference type="RefSeq" id="WP_155282395.1">
    <property type="nucleotide sequence ID" value="NZ_AP019831.1"/>
</dbReference>
<sequence length="818" mass="89210">MLFKETERFLKRILKKKYKYTKMLLITFLMTGGLGMAVPITPNANGEYIVNSGTGDGEILNFSNSYNSHGVFRISEGKKFTLKGYGDIDSTTQAPLFTPRTAITVTNSNTEFEAIGTGVGGNSVEISILPSKEAILYTVIDPITGVSSSAVNQKVTLKDVFIWAPRNSAESTVKVEARNGHGIKNAELNLIGSNGFKSQIHSNNNGWVVEVEADETNGVYSELTVNGIDDGTEGDGGTQILGLMTKHGKSVLNVNLIGGAYWGLSKNNSLSEQRTTLNSLNIGNKSFISFDENNVTESDGVTSIYYIKLTSDGITNDGTLNNSGLIQLTNDSSKDKLIIEGNYHGNNGTIEMNTVWNAPGDENGSNSESDLVYITGNATGTTKVVPLYIDNTPQENEFENYIPGNVQQLSQRINSVPVVKVAGNSTPTAFTGTAKTAGAAEAQLTSRQVNGIWEYYWTIAPLGRSGATTGVVGGAGSAISAGGSGSSHPIYIMAQPVSAYILMPKVNMEMGYSSVGTLHERRGENRILDLENMSADKGQLWTRVYGSGVSEKGKERFEHESNLYGVQLGHDFKINKDKNGNNHLLGGYISYNRVSSDFFDRYRAENGRISDDKYTGKGKAESISLGITKTKYTENGSYYDLVGQISYLQNKYKSRDDYDAKQRGYGLLFSGEIGKSFGIGKAGTWAIEPQAQLIYQYLNTKSFNDGLRKVSQDNRNGLRGRTGIKLSYNGNSDEGRTNTYYAVANVWHDFTKYENKYTNIGSDKVTEKLGTTWGEIGLGAQAPLGQKSNLYIDTRYEQSFGNSRRSGYRGTIGFKHTF</sequence>
<dbReference type="InterPro" id="IPR051551">
    <property type="entry name" value="Autotransporter_adhesion"/>
</dbReference>
<dbReference type="SMART" id="SM00869">
    <property type="entry name" value="Autotransporter"/>
    <property type="match status" value="1"/>
</dbReference>
<dbReference type="InterPro" id="IPR043990">
    <property type="entry name" value="AC_1"/>
</dbReference>
<gene>
    <name evidence="2" type="ORF">JMUB3870_0445</name>
</gene>
<accession>A0A510JY79</accession>
<dbReference type="SUPFAM" id="SSF51126">
    <property type="entry name" value="Pectin lyase-like"/>
    <property type="match status" value="1"/>
</dbReference>
<reference evidence="2 3" key="1">
    <citation type="submission" date="2019-07" db="EMBL/GenBank/DDBJ databases">
        <title>Complete Genome Sequence of Leptotrichia trevisanii Strain JMUB3870.</title>
        <authorList>
            <person name="Watanabe S."/>
            <person name="Cui L."/>
        </authorList>
    </citation>
    <scope>NUCLEOTIDE SEQUENCE [LARGE SCALE GENOMIC DNA]</scope>
    <source>
        <strain evidence="2 3">JMUB3870</strain>
    </source>
</reference>
<dbReference type="InterPro" id="IPR006315">
    <property type="entry name" value="OM_autotransptr_brl_dom"/>
</dbReference>
<dbReference type="InterPro" id="IPR036709">
    <property type="entry name" value="Autotransporte_beta_dom_sf"/>
</dbReference>
<dbReference type="PROSITE" id="PS51208">
    <property type="entry name" value="AUTOTRANSPORTER"/>
    <property type="match status" value="1"/>
</dbReference>
<dbReference type="Proteomes" id="UP000422644">
    <property type="component" value="Chromosome"/>
</dbReference>
<organism evidence="2 3">
    <name type="scientific">Leptotrichia trevisanii</name>
    <dbReference type="NCBI Taxonomy" id="109328"/>
    <lineage>
        <taxon>Bacteria</taxon>
        <taxon>Fusobacteriati</taxon>
        <taxon>Fusobacteriota</taxon>
        <taxon>Fusobacteriia</taxon>
        <taxon>Fusobacteriales</taxon>
        <taxon>Leptotrichiaceae</taxon>
        <taxon>Leptotrichia</taxon>
    </lineage>
</organism>
<dbReference type="AlphaFoldDB" id="A0A510JY79"/>
<dbReference type="GO" id="GO:0019867">
    <property type="term" value="C:outer membrane"/>
    <property type="evidence" value="ECO:0007669"/>
    <property type="project" value="InterPro"/>
</dbReference>
<evidence type="ECO:0000313" key="2">
    <source>
        <dbReference type="EMBL" id="BBM44338.1"/>
    </source>
</evidence>
<dbReference type="PANTHER" id="PTHR35037">
    <property type="entry name" value="C-TERMINAL REGION OF AIDA-LIKE PROTEIN"/>
    <property type="match status" value="1"/>
</dbReference>
<dbReference type="InterPro" id="IPR011050">
    <property type="entry name" value="Pectin_lyase_fold/virulence"/>
</dbReference>
<name>A0A510JY79_9FUSO</name>
<dbReference type="Pfam" id="PF18883">
    <property type="entry name" value="AC_1"/>
    <property type="match status" value="1"/>
</dbReference>
<dbReference type="PANTHER" id="PTHR35037:SF3">
    <property type="entry name" value="C-TERMINAL REGION OF AIDA-LIKE PROTEIN"/>
    <property type="match status" value="1"/>
</dbReference>
<dbReference type="InterPro" id="IPR005546">
    <property type="entry name" value="Autotransporte_beta"/>
</dbReference>
<feature type="domain" description="Autotransporter" evidence="1">
    <location>
        <begin position="533"/>
        <end position="818"/>
    </location>
</feature>
<dbReference type="NCBIfam" id="TIGR01414">
    <property type="entry name" value="autotrans_barl"/>
    <property type="match status" value="1"/>
</dbReference>
<dbReference type="Pfam" id="PF03797">
    <property type="entry name" value="Autotransporter"/>
    <property type="match status" value="1"/>
</dbReference>
<evidence type="ECO:0000313" key="3">
    <source>
        <dbReference type="Proteomes" id="UP000422644"/>
    </source>
</evidence>
<dbReference type="SUPFAM" id="SSF103515">
    <property type="entry name" value="Autotransporter"/>
    <property type="match status" value="1"/>
</dbReference>
<proteinExistence type="predicted"/>
<evidence type="ECO:0000259" key="1">
    <source>
        <dbReference type="PROSITE" id="PS51208"/>
    </source>
</evidence>
<dbReference type="EMBL" id="AP019831">
    <property type="protein sequence ID" value="BBM44338.1"/>
    <property type="molecule type" value="Genomic_DNA"/>
</dbReference>
<protein>
    <submittedName>
        <fullName evidence="2">Outer membrane autotransporter barrel domain protein</fullName>
    </submittedName>
</protein>